<feature type="compositionally biased region" description="Basic and acidic residues" evidence="1">
    <location>
        <begin position="1"/>
        <end position="14"/>
    </location>
</feature>
<sequence length="58" mass="6223">MEPEIDDFHKDAAAGRHAAVPLQPGPAGPAGRRRRTPGRLRPSDHRAAADPPRGHSLK</sequence>
<evidence type="ECO:0000313" key="3">
    <source>
        <dbReference type="Proteomes" id="UP000002424"/>
    </source>
</evidence>
<proteinExistence type="predicted"/>
<dbReference type="EnsemblBacteria" id="ACO77756">
    <property type="protein sequence ID" value="ACO77756"/>
    <property type="gene ID" value="Avin_15410"/>
</dbReference>
<dbReference type="STRING" id="322710.Avin_15410"/>
<organism evidence="2 3">
    <name type="scientific">Azotobacter vinelandii (strain DJ / ATCC BAA-1303)</name>
    <dbReference type="NCBI Taxonomy" id="322710"/>
    <lineage>
        <taxon>Bacteria</taxon>
        <taxon>Pseudomonadati</taxon>
        <taxon>Pseudomonadota</taxon>
        <taxon>Gammaproteobacteria</taxon>
        <taxon>Pseudomonadales</taxon>
        <taxon>Pseudomonadaceae</taxon>
        <taxon>Azotobacter</taxon>
    </lineage>
</organism>
<feature type="region of interest" description="Disordered" evidence="1">
    <location>
        <begin position="1"/>
        <end position="58"/>
    </location>
</feature>
<evidence type="ECO:0000313" key="2">
    <source>
        <dbReference type="EMBL" id="ACO77756.1"/>
    </source>
</evidence>
<protein>
    <submittedName>
        <fullName evidence="2">Uncharacterized protein</fullName>
    </submittedName>
</protein>
<name>C1DRL8_AZOVD</name>
<dbReference type="Proteomes" id="UP000002424">
    <property type="component" value="Chromosome"/>
</dbReference>
<keyword evidence="3" id="KW-1185">Reference proteome</keyword>
<dbReference type="KEGG" id="avn:Avin_15410"/>
<accession>C1DRL8</accession>
<reference evidence="2 3" key="1">
    <citation type="journal article" date="2009" name="J. Bacteriol.">
        <title>Genome sequence of Azotobacter vinelandii, an obligate aerobe specialized to support diverse anaerobic metabolic processes.</title>
        <authorList>
            <person name="Setubal J.C."/>
            <person name="dos Santos P."/>
            <person name="Goldman B.S."/>
            <person name="Ertesvag H."/>
            <person name="Espin G."/>
            <person name="Rubio L.M."/>
            <person name="Valla S."/>
            <person name="Almeida N.F."/>
            <person name="Balasubramanian D."/>
            <person name="Cromes L."/>
            <person name="Curatti L."/>
            <person name="Du Z."/>
            <person name="Godsy E."/>
            <person name="Goodner B."/>
            <person name="Hellner-Burris K."/>
            <person name="Hernandez J.A."/>
            <person name="Houmiel K."/>
            <person name="Imperial J."/>
            <person name="Kennedy C."/>
            <person name="Larson T.J."/>
            <person name="Latreille P."/>
            <person name="Ligon L.S."/>
            <person name="Lu J."/>
            <person name="Maerk M."/>
            <person name="Miller N.M."/>
            <person name="Norton S."/>
            <person name="O'Carroll I.P."/>
            <person name="Paulsen I."/>
            <person name="Raulfs E.C."/>
            <person name="Roemer R."/>
            <person name="Rosser J."/>
            <person name="Segura D."/>
            <person name="Slater S."/>
            <person name="Stricklin S.L."/>
            <person name="Studholme D.J."/>
            <person name="Sun J."/>
            <person name="Viana C.J."/>
            <person name="Wallin E."/>
            <person name="Wang B."/>
            <person name="Wheeler C."/>
            <person name="Zhu H."/>
            <person name="Dean D.R."/>
            <person name="Dixon R."/>
            <person name="Wood D."/>
        </authorList>
    </citation>
    <scope>NUCLEOTIDE SEQUENCE [LARGE SCALE GENOMIC DNA]</scope>
    <source>
        <strain evidence="3">DJ / ATCC BAA-1303</strain>
    </source>
</reference>
<dbReference type="AlphaFoldDB" id="C1DRL8"/>
<evidence type="ECO:0000256" key="1">
    <source>
        <dbReference type="SAM" id="MobiDB-lite"/>
    </source>
</evidence>
<gene>
    <name evidence="2" type="ordered locus">Avin_15410</name>
</gene>
<dbReference type="EMBL" id="CP001157">
    <property type="protein sequence ID" value="ACO77756.1"/>
    <property type="molecule type" value="Genomic_DNA"/>
</dbReference>
<dbReference type="HOGENOM" id="CLU_2969397_0_0_6"/>